<dbReference type="InterPro" id="IPR003594">
    <property type="entry name" value="HATPase_dom"/>
</dbReference>
<dbReference type="SUPFAM" id="SSF55874">
    <property type="entry name" value="ATPase domain of HSP90 chaperone/DNA topoisomerase II/histidine kinase"/>
    <property type="match status" value="1"/>
</dbReference>
<dbReference type="PANTHER" id="PTHR35526:SF3">
    <property type="entry name" value="ANTI-SIGMA-F FACTOR RSBW"/>
    <property type="match status" value="1"/>
</dbReference>
<evidence type="ECO:0000256" key="1">
    <source>
        <dbReference type="ARBA" id="ARBA00022527"/>
    </source>
</evidence>
<dbReference type="Gene3D" id="3.30.565.10">
    <property type="entry name" value="Histidine kinase-like ATPase, C-terminal domain"/>
    <property type="match status" value="1"/>
</dbReference>
<comment type="caution">
    <text evidence="3">The sequence shown here is derived from an EMBL/GenBank/DDBJ whole genome shotgun (WGS) entry which is preliminary data.</text>
</comment>
<feature type="domain" description="Histidine kinase/HSP90-like ATPase" evidence="2">
    <location>
        <begin position="28"/>
        <end position="134"/>
    </location>
</feature>
<keyword evidence="4" id="KW-1185">Reference proteome</keyword>
<accession>A0ABP6DGM4</accession>
<sequence>MNPENVTLQHPAPTHHFSVRLSATRRGARLARYLATQQLDAWGWPYGSEVSEVTAHIVAELAVNAMQHGHVRGRGFRLRLTVTGEHTLRIEITDARTDRLPLVLGGRKQDLSDAESGRGLLIVGALSDNWGCDTSDPLVKTVWAECAL</sequence>
<keyword evidence="1" id="KW-0418">Kinase</keyword>
<evidence type="ECO:0000313" key="3">
    <source>
        <dbReference type="EMBL" id="GAA2641751.1"/>
    </source>
</evidence>
<keyword evidence="3" id="KW-0547">Nucleotide-binding</keyword>
<dbReference type="InterPro" id="IPR036890">
    <property type="entry name" value="HATPase_C_sf"/>
</dbReference>
<dbReference type="GO" id="GO:0005524">
    <property type="term" value="F:ATP binding"/>
    <property type="evidence" value="ECO:0007669"/>
    <property type="project" value="UniProtKB-KW"/>
</dbReference>
<evidence type="ECO:0000259" key="2">
    <source>
        <dbReference type="Pfam" id="PF13581"/>
    </source>
</evidence>
<organism evidence="3 4">
    <name type="scientific">Streptomyces vastus</name>
    <dbReference type="NCBI Taxonomy" id="285451"/>
    <lineage>
        <taxon>Bacteria</taxon>
        <taxon>Bacillati</taxon>
        <taxon>Actinomycetota</taxon>
        <taxon>Actinomycetes</taxon>
        <taxon>Kitasatosporales</taxon>
        <taxon>Streptomycetaceae</taxon>
        <taxon>Streptomyces</taxon>
    </lineage>
</organism>
<name>A0ABP6DGM4_9ACTN</name>
<keyword evidence="1" id="KW-0808">Transferase</keyword>
<dbReference type="InterPro" id="IPR050267">
    <property type="entry name" value="Anti-sigma-factor_SerPK"/>
</dbReference>
<keyword evidence="1" id="KW-0723">Serine/threonine-protein kinase</keyword>
<protein>
    <submittedName>
        <fullName evidence="3">ATP-binding protein</fullName>
    </submittedName>
</protein>
<dbReference type="Proteomes" id="UP001500151">
    <property type="component" value="Unassembled WGS sequence"/>
</dbReference>
<dbReference type="EMBL" id="BAAASJ010000043">
    <property type="protein sequence ID" value="GAA2641751.1"/>
    <property type="molecule type" value="Genomic_DNA"/>
</dbReference>
<dbReference type="PANTHER" id="PTHR35526">
    <property type="entry name" value="ANTI-SIGMA-F FACTOR RSBW-RELATED"/>
    <property type="match status" value="1"/>
</dbReference>
<dbReference type="RefSeq" id="WP_344392134.1">
    <property type="nucleotide sequence ID" value="NZ_BAAASJ010000043.1"/>
</dbReference>
<dbReference type="CDD" id="cd16936">
    <property type="entry name" value="HATPase_RsbW-like"/>
    <property type="match status" value="1"/>
</dbReference>
<evidence type="ECO:0000313" key="4">
    <source>
        <dbReference type="Proteomes" id="UP001500151"/>
    </source>
</evidence>
<proteinExistence type="predicted"/>
<dbReference type="Pfam" id="PF13581">
    <property type="entry name" value="HATPase_c_2"/>
    <property type="match status" value="1"/>
</dbReference>
<keyword evidence="3" id="KW-0067">ATP-binding</keyword>
<reference evidence="4" key="1">
    <citation type="journal article" date="2019" name="Int. J. Syst. Evol. Microbiol.">
        <title>The Global Catalogue of Microorganisms (GCM) 10K type strain sequencing project: providing services to taxonomists for standard genome sequencing and annotation.</title>
        <authorList>
            <consortium name="The Broad Institute Genomics Platform"/>
            <consortium name="The Broad Institute Genome Sequencing Center for Infectious Disease"/>
            <person name="Wu L."/>
            <person name="Ma J."/>
        </authorList>
    </citation>
    <scope>NUCLEOTIDE SEQUENCE [LARGE SCALE GENOMIC DNA]</scope>
    <source>
        <strain evidence="4">JCM 4524</strain>
    </source>
</reference>
<gene>
    <name evidence="3" type="ORF">GCM10010307_43580</name>
</gene>